<keyword evidence="3" id="KW-1185">Reference proteome</keyword>
<evidence type="ECO:0000313" key="2">
    <source>
        <dbReference type="EMBL" id="NVE93625.1"/>
    </source>
</evidence>
<dbReference type="EMBL" id="JABWTA010000001">
    <property type="protein sequence ID" value="NVE93625.1"/>
    <property type="molecule type" value="Genomic_DNA"/>
</dbReference>
<comment type="caution">
    <text evidence="2">The sequence shown here is derived from an EMBL/GenBank/DDBJ whole genome shotgun (WGS) entry which is preliminary data.</text>
</comment>
<evidence type="ECO:0000259" key="1">
    <source>
        <dbReference type="PROSITE" id="PS50883"/>
    </source>
</evidence>
<dbReference type="SMART" id="SM00052">
    <property type="entry name" value="EAL"/>
    <property type="match status" value="1"/>
</dbReference>
<protein>
    <submittedName>
        <fullName evidence="2">EAL domain-containing protein</fullName>
    </submittedName>
</protein>
<proteinExistence type="predicted"/>
<name>A0A850H8S3_9SPHN</name>
<dbReference type="Pfam" id="PF00563">
    <property type="entry name" value="EAL"/>
    <property type="match status" value="1"/>
</dbReference>
<dbReference type="CDD" id="cd01948">
    <property type="entry name" value="EAL"/>
    <property type="match status" value="1"/>
</dbReference>
<organism evidence="2 3">
    <name type="scientific">Altererythrobacter lutimaris</name>
    <dbReference type="NCBI Taxonomy" id="2743979"/>
    <lineage>
        <taxon>Bacteria</taxon>
        <taxon>Pseudomonadati</taxon>
        <taxon>Pseudomonadota</taxon>
        <taxon>Alphaproteobacteria</taxon>
        <taxon>Sphingomonadales</taxon>
        <taxon>Erythrobacteraceae</taxon>
        <taxon>Altererythrobacter</taxon>
    </lineage>
</organism>
<dbReference type="InterPro" id="IPR001633">
    <property type="entry name" value="EAL_dom"/>
</dbReference>
<dbReference type="Proteomes" id="UP000546031">
    <property type="component" value="Unassembled WGS sequence"/>
</dbReference>
<dbReference type="PANTHER" id="PTHR33121">
    <property type="entry name" value="CYCLIC DI-GMP PHOSPHODIESTERASE PDEF"/>
    <property type="match status" value="1"/>
</dbReference>
<dbReference type="SUPFAM" id="SSF141868">
    <property type="entry name" value="EAL domain-like"/>
    <property type="match status" value="1"/>
</dbReference>
<dbReference type="Gene3D" id="3.20.20.450">
    <property type="entry name" value="EAL domain"/>
    <property type="match status" value="1"/>
</dbReference>
<dbReference type="InterPro" id="IPR035919">
    <property type="entry name" value="EAL_sf"/>
</dbReference>
<dbReference type="AlphaFoldDB" id="A0A850H8S3"/>
<feature type="domain" description="EAL" evidence="1">
    <location>
        <begin position="21"/>
        <end position="269"/>
    </location>
</feature>
<accession>A0A850H8S3</accession>
<dbReference type="InterPro" id="IPR050706">
    <property type="entry name" value="Cyclic-di-GMP_PDE-like"/>
</dbReference>
<dbReference type="RefSeq" id="WP_176271980.1">
    <property type="nucleotide sequence ID" value="NZ_JABWTA010000001.1"/>
</dbReference>
<dbReference type="PANTHER" id="PTHR33121:SF79">
    <property type="entry name" value="CYCLIC DI-GMP PHOSPHODIESTERASE PDED-RELATED"/>
    <property type="match status" value="1"/>
</dbReference>
<sequence>MKSQTPLSPTMRPSGIHPALEKALSRDVARAMEAGQIELRFQPQFCAKSGAMLGAEALARWQHPVLGEIGAAELFSMAARCNLSGELSQHMVSLAVAAASEWPQELRLSVNITPDQLADPAFASELTLLLVSHGFAPSRLTLEITEQTLLGNLTASARALTAVAATGVRIALDDFGAGFCNFQYLKRLPVHAIKLDRSMMHGITRSQRDLEVLRAILRLAEALELETVAEGIETEGQRQVVIDEGCDAWQGYLWAEPLGVHQMYTLSKV</sequence>
<gene>
    <name evidence="2" type="ORF">HUO12_01795</name>
</gene>
<evidence type="ECO:0000313" key="3">
    <source>
        <dbReference type="Proteomes" id="UP000546031"/>
    </source>
</evidence>
<dbReference type="GO" id="GO:0071111">
    <property type="term" value="F:cyclic-guanylate-specific phosphodiesterase activity"/>
    <property type="evidence" value="ECO:0007669"/>
    <property type="project" value="InterPro"/>
</dbReference>
<reference evidence="2 3" key="1">
    <citation type="submission" date="2020-06" db="EMBL/GenBank/DDBJ databases">
        <title>Altererythrobacter lutimaris sp. nov., a marine bacterium isolated from a tidal flat.</title>
        <authorList>
            <person name="Kim D."/>
            <person name="Yoo Y."/>
            <person name="Kim J.-J."/>
        </authorList>
    </citation>
    <scope>NUCLEOTIDE SEQUENCE [LARGE SCALE GENOMIC DNA]</scope>
    <source>
        <strain evidence="2 3">JGD-16</strain>
    </source>
</reference>
<dbReference type="PROSITE" id="PS50883">
    <property type="entry name" value="EAL"/>
    <property type="match status" value="1"/>
</dbReference>